<gene>
    <name evidence="4" type="ORF">CROQUDRAFT_98804</name>
</gene>
<dbReference type="InterPro" id="IPR042529">
    <property type="entry name" value="IF_2B-like_C"/>
</dbReference>
<evidence type="ECO:0000256" key="3">
    <source>
        <dbReference type="SAM" id="MobiDB-lite"/>
    </source>
</evidence>
<dbReference type="SUPFAM" id="SSF100950">
    <property type="entry name" value="NagB/RpiA/CoA transferase-like"/>
    <property type="match status" value="1"/>
</dbReference>
<protein>
    <submittedName>
        <fullName evidence="4">Uncharacterized protein</fullName>
    </submittedName>
</protein>
<dbReference type="InterPro" id="IPR000649">
    <property type="entry name" value="IF-2B-related"/>
</dbReference>
<keyword evidence="5" id="KW-1185">Reference proteome</keyword>
<accession>A0A9P6N7R0</accession>
<feature type="region of interest" description="Disordered" evidence="3">
    <location>
        <begin position="1"/>
        <end position="84"/>
    </location>
</feature>
<evidence type="ECO:0000313" key="5">
    <source>
        <dbReference type="Proteomes" id="UP000886653"/>
    </source>
</evidence>
<dbReference type="EMBL" id="MU167387">
    <property type="protein sequence ID" value="KAG0141420.1"/>
    <property type="molecule type" value="Genomic_DNA"/>
</dbReference>
<sequence>MSFGRFGPYGHPSGRYPPPGPYYGHPRSRPPPTGVGPTHPPSARPGQDPNLSAWPTPGYNHPMHPDEQHHTPFGTHPGSEYPEDELATFMPSAQPTPWAGLPRDFQLDEPGWGHAAARAYQTNNNWYSYPPGLDQLATRRPYAQLDHFGHNLDQRQSRLRWREEILRGDPEKSMLDHAIETSTLVISFITRGPADHPHGQGDEILFFRARRKDPTPLQYQQDLRAPWSFLALEASPLMPIDSNEVIQTSEELSKKSITNLIPNLDVDKDLHLVRRSKSLRWDNTTILESFLYRLNNDKEQIDSDASKDLEERLGHHDFHYWTQLNGFQHGVESEIVSTAMIAVCFPPALSLGIDDIFADMNSRAEDLSQKALDVLYLCVQAGYARTGFRFYPIPPPPNGQQELEICAKRRVWAYWTQVAAWHLSRVRADAQVSISYTLLKALSAVKPSLDDGKVTIGDLEKLLVNAIATEADRSRNAARILMREGVSEILYNKALAPDVAPGAELLEKMHIITTSSSSIIYNVIAKLITHVLSRKPTSPGGGNTSANRHVMDLRITIAESRPLCEGVAVAIRLSQLVESFTEYRERTTKVNKRSSAVPSVADLGPAALSHDIQARMRQIMMETEVRGGFSALSPGKQSQAQTLGLAHLLADMDAKKEKKEPKVTIELITDAAVVSHVMASGASGVKPLILLSGDRILSNGDVVNKVGSSQMAWAGKMSGGAVLVLSRADRVHSKDLPPPGKPSNAPTELVEAWKLTSGTEDVEQLLGASHVSISNPLYEDVTHSNVAGYITELGLMEHDMLCEFANIRSDLEKSIWG</sequence>
<name>A0A9P6N7R0_9BASI</name>
<dbReference type="AlphaFoldDB" id="A0A9P6N7R0"/>
<dbReference type="GO" id="GO:0019509">
    <property type="term" value="P:L-methionine salvage from methylthioadenosine"/>
    <property type="evidence" value="ECO:0007669"/>
    <property type="project" value="TreeGrafter"/>
</dbReference>
<dbReference type="Pfam" id="PF01008">
    <property type="entry name" value="IF-2B"/>
    <property type="match status" value="1"/>
</dbReference>
<proteinExistence type="inferred from homology"/>
<evidence type="ECO:0000256" key="2">
    <source>
        <dbReference type="RuleBase" id="RU003814"/>
    </source>
</evidence>
<reference evidence="4" key="1">
    <citation type="submission" date="2013-11" db="EMBL/GenBank/DDBJ databases">
        <title>Genome sequence of the fusiform rust pathogen reveals effectors for host alternation and coevolution with pine.</title>
        <authorList>
            <consortium name="DOE Joint Genome Institute"/>
            <person name="Smith K."/>
            <person name="Pendleton A."/>
            <person name="Kubisiak T."/>
            <person name="Anderson C."/>
            <person name="Salamov A."/>
            <person name="Aerts A."/>
            <person name="Riley R."/>
            <person name="Clum A."/>
            <person name="Lindquist E."/>
            <person name="Ence D."/>
            <person name="Campbell M."/>
            <person name="Kronenberg Z."/>
            <person name="Feau N."/>
            <person name="Dhillon B."/>
            <person name="Hamelin R."/>
            <person name="Burleigh J."/>
            <person name="Smith J."/>
            <person name="Yandell M."/>
            <person name="Nelson C."/>
            <person name="Grigoriev I."/>
            <person name="Davis J."/>
        </authorList>
    </citation>
    <scope>NUCLEOTIDE SEQUENCE</scope>
    <source>
        <strain evidence="4">G11</strain>
    </source>
</reference>
<dbReference type="OrthoDB" id="2502244at2759"/>
<dbReference type="PANTHER" id="PTHR43475:SF3">
    <property type="entry name" value="TRANSLATION INITIATION FACTOR EIF-2B SUBUNIT FAMILY PROTEIN (AFU_ORTHOLOGUE AFUA_2G14290)"/>
    <property type="match status" value="1"/>
</dbReference>
<evidence type="ECO:0000313" key="4">
    <source>
        <dbReference type="EMBL" id="KAG0141420.1"/>
    </source>
</evidence>
<comment type="similarity">
    <text evidence="1 2">Belongs to the eIF-2B alpha/beta/delta subunits family.</text>
</comment>
<dbReference type="Proteomes" id="UP000886653">
    <property type="component" value="Unassembled WGS sequence"/>
</dbReference>
<organism evidence="4 5">
    <name type="scientific">Cronartium quercuum f. sp. fusiforme G11</name>
    <dbReference type="NCBI Taxonomy" id="708437"/>
    <lineage>
        <taxon>Eukaryota</taxon>
        <taxon>Fungi</taxon>
        <taxon>Dikarya</taxon>
        <taxon>Basidiomycota</taxon>
        <taxon>Pucciniomycotina</taxon>
        <taxon>Pucciniomycetes</taxon>
        <taxon>Pucciniales</taxon>
        <taxon>Coleosporiaceae</taxon>
        <taxon>Cronartium</taxon>
    </lineage>
</organism>
<dbReference type="PANTHER" id="PTHR43475">
    <property type="entry name" value="METHYLTHIORIBOSE-1-PHOSPHATE ISOMERASE"/>
    <property type="match status" value="1"/>
</dbReference>
<feature type="compositionally biased region" description="Pro residues" evidence="3">
    <location>
        <begin position="29"/>
        <end position="43"/>
    </location>
</feature>
<evidence type="ECO:0000256" key="1">
    <source>
        <dbReference type="ARBA" id="ARBA00007251"/>
    </source>
</evidence>
<dbReference type="GO" id="GO:0046523">
    <property type="term" value="F:S-methyl-5-thioribose-1-phosphate isomerase activity"/>
    <property type="evidence" value="ECO:0007669"/>
    <property type="project" value="TreeGrafter"/>
</dbReference>
<comment type="caution">
    <text evidence="4">The sequence shown here is derived from an EMBL/GenBank/DDBJ whole genome shotgun (WGS) entry which is preliminary data.</text>
</comment>
<dbReference type="Gene3D" id="3.40.50.10470">
    <property type="entry name" value="Translation initiation factor eif-2b, domain 2"/>
    <property type="match status" value="1"/>
</dbReference>
<dbReference type="InterPro" id="IPR037171">
    <property type="entry name" value="NagB/RpiA_transferase-like"/>
</dbReference>